<dbReference type="EMBL" id="BQNB010017509">
    <property type="protein sequence ID" value="GJT64032.1"/>
    <property type="molecule type" value="Genomic_DNA"/>
</dbReference>
<name>A0ABQ5FMV3_9ASTR</name>
<evidence type="ECO:0000256" key="1">
    <source>
        <dbReference type="SAM" id="MobiDB-lite"/>
    </source>
</evidence>
<proteinExistence type="predicted"/>
<dbReference type="PANTHER" id="PTHR31286:SF180">
    <property type="entry name" value="OS10G0362600 PROTEIN"/>
    <property type="match status" value="1"/>
</dbReference>
<feature type="compositionally biased region" description="Basic and acidic residues" evidence="1">
    <location>
        <begin position="144"/>
        <end position="184"/>
    </location>
</feature>
<dbReference type="Proteomes" id="UP001151760">
    <property type="component" value="Unassembled WGS sequence"/>
</dbReference>
<gene>
    <name evidence="2" type="ORF">Tco_1015512</name>
</gene>
<organism evidence="2 3">
    <name type="scientific">Tanacetum coccineum</name>
    <dbReference type="NCBI Taxonomy" id="301880"/>
    <lineage>
        <taxon>Eukaryota</taxon>
        <taxon>Viridiplantae</taxon>
        <taxon>Streptophyta</taxon>
        <taxon>Embryophyta</taxon>
        <taxon>Tracheophyta</taxon>
        <taxon>Spermatophyta</taxon>
        <taxon>Magnoliopsida</taxon>
        <taxon>eudicotyledons</taxon>
        <taxon>Gunneridae</taxon>
        <taxon>Pentapetalae</taxon>
        <taxon>asterids</taxon>
        <taxon>campanulids</taxon>
        <taxon>Asterales</taxon>
        <taxon>Asteraceae</taxon>
        <taxon>Asteroideae</taxon>
        <taxon>Anthemideae</taxon>
        <taxon>Anthemidinae</taxon>
        <taxon>Tanacetum</taxon>
    </lineage>
</organism>
<accession>A0ABQ5FMV3</accession>
<comment type="caution">
    <text evidence="2">The sequence shown here is derived from an EMBL/GenBank/DDBJ whole genome shotgun (WGS) entry which is preliminary data.</text>
</comment>
<evidence type="ECO:0000313" key="3">
    <source>
        <dbReference type="Proteomes" id="UP001151760"/>
    </source>
</evidence>
<reference evidence="2" key="1">
    <citation type="journal article" date="2022" name="Int. J. Mol. Sci.">
        <title>Draft Genome of Tanacetum Coccineum: Genomic Comparison of Closely Related Tanacetum-Family Plants.</title>
        <authorList>
            <person name="Yamashiro T."/>
            <person name="Shiraishi A."/>
            <person name="Nakayama K."/>
            <person name="Satake H."/>
        </authorList>
    </citation>
    <scope>NUCLEOTIDE SEQUENCE</scope>
</reference>
<dbReference type="PANTHER" id="PTHR31286">
    <property type="entry name" value="GLYCINE-RICH CELL WALL STRUCTURAL PROTEIN 1.8-LIKE"/>
    <property type="match status" value="1"/>
</dbReference>
<evidence type="ECO:0000313" key="2">
    <source>
        <dbReference type="EMBL" id="GJT64032.1"/>
    </source>
</evidence>
<sequence length="300" mass="34943">MDKGNYKDGVTGIGRIGFARVLVEIEAGKGIKDKIEVMYRSKNINEGTKKIVNVEYSWIPSICTHCKLFGNNDIFFKKKNIEGSKKESVEKKDNKFRIVQNKRFARNSFNINRNVDRQNEDNKRKWNDWRNVKGNNKWQTNNEFEYRKKQDNEVKDKRAGVNDNSDGKMEDKGKKGNNEENEKVNDKIHQEGSTSMDNIRDGILGSNRFTLIDSLINEDDLVPNTNQRKIVDEFLIKEIIGKSGDRNGWIEEMKRYYRDRKEMFNATKDLEECEDVLDTDGDENYNVMRNEMEGPGGSLN</sequence>
<keyword evidence="3" id="KW-1185">Reference proteome</keyword>
<dbReference type="InterPro" id="IPR040256">
    <property type="entry name" value="At4g02000-like"/>
</dbReference>
<protein>
    <submittedName>
        <fullName evidence="2">Uncharacterized protein</fullName>
    </submittedName>
</protein>
<feature type="region of interest" description="Disordered" evidence="1">
    <location>
        <begin position="140"/>
        <end position="184"/>
    </location>
</feature>
<reference evidence="2" key="2">
    <citation type="submission" date="2022-01" db="EMBL/GenBank/DDBJ databases">
        <authorList>
            <person name="Yamashiro T."/>
            <person name="Shiraishi A."/>
            <person name="Satake H."/>
            <person name="Nakayama K."/>
        </authorList>
    </citation>
    <scope>NUCLEOTIDE SEQUENCE</scope>
</reference>